<evidence type="ECO:0000313" key="2">
    <source>
        <dbReference type="Proteomes" id="UP000285710"/>
    </source>
</evidence>
<dbReference type="InterPro" id="IPR023214">
    <property type="entry name" value="HAD_sf"/>
</dbReference>
<dbReference type="GO" id="GO:0006281">
    <property type="term" value="P:DNA repair"/>
    <property type="evidence" value="ECO:0007669"/>
    <property type="project" value="TreeGrafter"/>
</dbReference>
<gene>
    <name evidence="1" type="ORF">D2T33_19835</name>
</gene>
<dbReference type="NCBIfam" id="TIGR01509">
    <property type="entry name" value="HAD-SF-IA-v3"/>
    <property type="match status" value="1"/>
</dbReference>
<dbReference type="Gene3D" id="1.10.150.240">
    <property type="entry name" value="Putative phosphatase, domain 2"/>
    <property type="match status" value="1"/>
</dbReference>
<dbReference type="NCBIfam" id="TIGR01549">
    <property type="entry name" value="HAD-SF-IA-v1"/>
    <property type="match status" value="1"/>
</dbReference>
<accession>A0A443IKX9</accession>
<dbReference type="GO" id="GO:0008967">
    <property type="term" value="F:phosphoglycolate phosphatase activity"/>
    <property type="evidence" value="ECO:0007669"/>
    <property type="project" value="TreeGrafter"/>
</dbReference>
<keyword evidence="1" id="KW-0378">Hydrolase</keyword>
<proteinExistence type="predicted"/>
<dbReference type="AlphaFoldDB" id="A0A443IKX9"/>
<comment type="caution">
    <text evidence="1">The sequence shown here is derived from an EMBL/GenBank/DDBJ whole genome shotgun (WGS) entry which is preliminary data.</text>
</comment>
<dbReference type="InterPro" id="IPR006439">
    <property type="entry name" value="HAD-SF_hydro_IA"/>
</dbReference>
<dbReference type="SFLD" id="SFLDS00003">
    <property type="entry name" value="Haloacid_Dehalogenase"/>
    <property type="match status" value="1"/>
</dbReference>
<dbReference type="Gene3D" id="3.40.50.1000">
    <property type="entry name" value="HAD superfamily/HAD-like"/>
    <property type="match status" value="1"/>
</dbReference>
<dbReference type="Pfam" id="PF13419">
    <property type="entry name" value="HAD_2"/>
    <property type="match status" value="1"/>
</dbReference>
<dbReference type="InterPro" id="IPR050155">
    <property type="entry name" value="HAD-like_hydrolase_sf"/>
</dbReference>
<reference evidence="1 2" key="2">
    <citation type="submission" date="2019-01" db="EMBL/GenBank/DDBJ databases">
        <authorList>
            <person name="Li Y."/>
        </authorList>
    </citation>
    <scope>NUCLEOTIDE SEQUENCE [LARGE SCALE GENOMIC DNA]</scope>
    <source>
        <strain evidence="1 2">2D-5</strain>
    </source>
</reference>
<dbReference type="SUPFAM" id="SSF56784">
    <property type="entry name" value="HAD-like"/>
    <property type="match status" value="1"/>
</dbReference>
<dbReference type="SFLD" id="SFLDG01129">
    <property type="entry name" value="C1.5:_HAD__Beta-PGM__Phosphata"/>
    <property type="match status" value="1"/>
</dbReference>
<reference evidence="1 2" key="1">
    <citation type="submission" date="2019-01" db="EMBL/GenBank/DDBJ databases">
        <title>Sinorhodobacter populi sp. nov. isolated from the symptomatic bark tissue of Populus euramericana canker.</title>
        <authorList>
            <person name="Xu G."/>
        </authorList>
    </citation>
    <scope>NUCLEOTIDE SEQUENCE [LARGE SCALE GENOMIC DNA]</scope>
    <source>
        <strain evidence="1 2">2D-5</strain>
    </source>
</reference>
<keyword evidence="2" id="KW-1185">Reference proteome</keyword>
<dbReference type="InterPro" id="IPR041492">
    <property type="entry name" value="HAD_2"/>
</dbReference>
<name>A0A443IKX9_9RHOB</name>
<dbReference type="EMBL" id="SAUW01000036">
    <property type="protein sequence ID" value="RWR05525.1"/>
    <property type="molecule type" value="Genomic_DNA"/>
</dbReference>
<sequence>MKLAIFDVDGTLSDSQAQIVASVTRGFTAVGLAVPDRRTILSIVGLSLPEAMARLVPEATAELRAEIIETYKSSYHLYRQRDPAPLYPGAAETLDRLAGQEDMILGIATGKSRRGLNALCDHHGIGGYFMTRQVADDHPSKPHPAMVEAALAEVGVPSARAVMIGDTTYDIEMGRAAGLATIGVSWGYHPVADLRDAGAVRIVDSFAALEAAIAELLGDEG</sequence>
<dbReference type="SFLD" id="SFLDG01135">
    <property type="entry name" value="C1.5.6:_HAD__Beta-PGM__Phospha"/>
    <property type="match status" value="1"/>
</dbReference>
<dbReference type="PANTHER" id="PTHR43434:SF24">
    <property type="entry name" value="HYDROLASE-RELATED"/>
    <property type="match status" value="1"/>
</dbReference>
<dbReference type="InterPro" id="IPR023198">
    <property type="entry name" value="PGP-like_dom2"/>
</dbReference>
<dbReference type="GO" id="GO:0005829">
    <property type="term" value="C:cytosol"/>
    <property type="evidence" value="ECO:0007669"/>
    <property type="project" value="TreeGrafter"/>
</dbReference>
<protein>
    <submittedName>
        <fullName evidence="1">HAD family hydrolase</fullName>
    </submittedName>
</protein>
<organism evidence="1 2">
    <name type="scientific">Paenirhodobacter populi</name>
    <dbReference type="NCBI Taxonomy" id="2306993"/>
    <lineage>
        <taxon>Bacteria</taxon>
        <taxon>Pseudomonadati</taxon>
        <taxon>Pseudomonadota</taxon>
        <taxon>Alphaproteobacteria</taxon>
        <taxon>Rhodobacterales</taxon>
        <taxon>Rhodobacter group</taxon>
        <taxon>Paenirhodobacter</taxon>
    </lineage>
</organism>
<dbReference type="RefSeq" id="WP_128270918.1">
    <property type="nucleotide sequence ID" value="NZ_SAUW01000036.1"/>
</dbReference>
<dbReference type="InterPro" id="IPR036412">
    <property type="entry name" value="HAD-like_sf"/>
</dbReference>
<dbReference type="PANTHER" id="PTHR43434">
    <property type="entry name" value="PHOSPHOGLYCOLATE PHOSPHATASE"/>
    <property type="match status" value="1"/>
</dbReference>
<dbReference type="Proteomes" id="UP000285710">
    <property type="component" value="Unassembled WGS sequence"/>
</dbReference>
<evidence type="ECO:0000313" key="1">
    <source>
        <dbReference type="EMBL" id="RWR05525.1"/>
    </source>
</evidence>